<dbReference type="RefSeq" id="WP_129237016.1">
    <property type="nucleotide sequence ID" value="NZ_CP035464.1"/>
</dbReference>
<dbReference type="KEGG" id="bgx:ESN35_03095"/>
<gene>
    <name evidence="1" type="ORF">ESN35_03095</name>
</gene>
<dbReference type="EMBL" id="CP035464">
    <property type="protein sequence ID" value="QAY32521.1"/>
    <property type="molecule type" value="Genomic_DNA"/>
</dbReference>
<organism evidence="1 2">
    <name type="scientific">Bifidobacterium pullorum subsp. gallinarum</name>
    <dbReference type="NCBI Taxonomy" id="78344"/>
    <lineage>
        <taxon>Bacteria</taxon>
        <taxon>Bacillati</taxon>
        <taxon>Actinomycetota</taxon>
        <taxon>Actinomycetes</taxon>
        <taxon>Bifidobacteriales</taxon>
        <taxon>Bifidobacteriaceae</taxon>
        <taxon>Bifidobacterium</taxon>
    </lineage>
</organism>
<protein>
    <submittedName>
        <fullName evidence="1">Uncharacterized protein</fullName>
    </submittedName>
</protein>
<sequence length="119" mass="13200">MIEHTGLSYRAFADKTGGLIKYTRVRDICLAKNAPVRLSEFFSICDVCGADPVDVTRRIKETAGANGNHEDISAMSDEERIAIAKREYAEKPWELAALHDSNKKIEMMGDAGPDWDDPA</sequence>
<reference evidence="1 2" key="1">
    <citation type="submission" date="2019-01" db="EMBL/GenBank/DDBJ databases">
        <title>Complete genome sequence of Bifidobacterium gallinarum CACC 514.</title>
        <authorList>
            <person name="Jung M."/>
        </authorList>
    </citation>
    <scope>NUCLEOTIDE SEQUENCE [LARGE SCALE GENOMIC DNA]</scope>
    <source>
        <strain evidence="1 2">CACC 514</strain>
    </source>
</reference>
<evidence type="ECO:0000313" key="2">
    <source>
        <dbReference type="Proteomes" id="UP000293589"/>
    </source>
</evidence>
<dbReference type="AlphaFoldDB" id="A0A4P6DRD4"/>
<dbReference type="Proteomes" id="UP000293589">
    <property type="component" value="Chromosome"/>
</dbReference>
<accession>A0A4P6DRD4</accession>
<name>A0A4P6DRD4_9BIFI</name>
<proteinExistence type="predicted"/>
<evidence type="ECO:0000313" key="1">
    <source>
        <dbReference type="EMBL" id="QAY32521.1"/>
    </source>
</evidence>